<dbReference type="InterPro" id="IPR036322">
    <property type="entry name" value="WD40_repeat_dom_sf"/>
</dbReference>
<dbReference type="PROSITE" id="PS50294">
    <property type="entry name" value="WD_REPEATS_REGION"/>
    <property type="match status" value="1"/>
</dbReference>
<dbReference type="SMART" id="SM00320">
    <property type="entry name" value="WD40"/>
    <property type="match status" value="5"/>
</dbReference>
<dbReference type="EMBL" id="LUCM01007302">
    <property type="protein sequence ID" value="KAA0190191.1"/>
    <property type="molecule type" value="Genomic_DNA"/>
</dbReference>
<keyword evidence="5" id="KW-0539">Nucleus</keyword>
<evidence type="ECO:0000256" key="5">
    <source>
        <dbReference type="ARBA" id="ARBA00023242"/>
    </source>
</evidence>
<dbReference type="GO" id="GO:0030686">
    <property type="term" value="C:90S preribosome"/>
    <property type="evidence" value="ECO:0007669"/>
    <property type="project" value="TreeGrafter"/>
</dbReference>
<dbReference type="InterPro" id="IPR040315">
    <property type="entry name" value="WDR46/Utp7"/>
</dbReference>
<evidence type="ECO:0000313" key="9">
    <source>
        <dbReference type="Proteomes" id="UP000728185"/>
    </source>
</evidence>
<evidence type="ECO:0000256" key="4">
    <source>
        <dbReference type="ARBA" id="ARBA00022737"/>
    </source>
</evidence>
<dbReference type="GO" id="GO:0032040">
    <property type="term" value="C:small-subunit processome"/>
    <property type="evidence" value="ECO:0007669"/>
    <property type="project" value="TreeGrafter"/>
</dbReference>
<keyword evidence="4" id="KW-0677">Repeat</keyword>
<keyword evidence="8" id="KW-0687">Ribonucleoprotein</keyword>
<evidence type="ECO:0000256" key="1">
    <source>
        <dbReference type="ARBA" id="ARBA00004604"/>
    </source>
</evidence>
<dbReference type="SMART" id="SM01033">
    <property type="entry name" value="BING4CT"/>
    <property type="match status" value="1"/>
</dbReference>
<evidence type="ECO:0000313" key="8">
    <source>
        <dbReference type="EMBL" id="KAA0190191.1"/>
    </source>
</evidence>
<dbReference type="FunFam" id="2.130.10.10:FF:000378">
    <property type="entry name" value="U3 small nucleolar RNA-associated protein 7"/>
    <property type="match status" value="1"/>
</dbReference>
<dbReference type="InterPro" id="IPR019775">
    <property type="entry name" value="WD40_repeat_CS"/>
</dbReference>
<feature type="repeat" description="WD" evidence="6">
    <location>
        <begin position="231"/>
        <end position="272"/>
    </location>
</feature>
<dbReference type="Gene3D" id="2.130.10.10">
    <property type="entry name" value="YVTN repeat-like/Quinoprotein amine dehydrogenase"/>
    <property type="match status" value="2"/>
</dbReference>
<evidence type="ECO:0000259" key="7">
    <source>
        <dbReference type="SMART" id="SM01033"/>
    </source>
</evidence>
<dbReference type="PROSITE" id="PS50082">
    <property type="entry name" value="WD_REPEATS_2"/>
    <property type="match status" value="1"/>
</dbReference>
<dbReference type="PANTHER" id="PTHR14085:SF3">
    <property type="entry name" value="WD REPEAT-CONTAINING PROTEIN 46"/>
    <property type="match status" value="1"/>
</dbReference>
<feature type="non-terminal residue" evidence="8">
    <location>
        <position position="503"/>
    </location>
</feature>
<evidence type="ECO:0000256" key="3">
    <source>
        <dbReference type="ARBA" id="ARBA00022574"/>
    </source>
</evidence>
<dbReference type="OrthoDB" id="10251154at2759"/>
<dbReference type="InterPro" id="IPR001680">
    <property type="entry name" value="WD40_rpt"/>
</dbReference>
<evidence type="ECO:0000256" key="2">
    <source>
        <dbReference type="ARBA" id="ARBA00022552"/>
    </source>
</evidence>
<name>A0A8E0RTL9_9TREM</name>
<dbReference type="Proteomes" id="UP000728185">
    <property type="component" value="Unassembled WGS sequence"/>
</dbReference>
<comment type="subcellular location">
    <subcellularLocation>
        <location evidence="1">Nucleus</location>
        <location evidence="1">Nucleolus</location>
    </subcellularLocation>
</comment>
<dbReference type="AlphaFoldDB" id="A0A8E0RTL9"/>
<comment type="caution">
    <text evidence="8">The sequence shown here is derived from an EMBL/GenBank/DDBJ whole genome shotgun (WGS) entry which is preliminary data.</text>
</comment>
<dbReference type="Pfam" id="PF00400">
    <property type="entry name" value="WD40"/>
    <property type="match status" value="1"/>
</dbReference>
<organism evidence="8 9">
    <name type="scientific">Fasciolopsis buskii</name>
    <dbReference type="NCBI Taxonomy" id="27845"/>
    <lineage>
        <taxon>Eukaryota</taxon>
        <taxon>Metazoa</taxon>
        <taxon>Spiralia</taxon>
        <taxon>Lophotrochozoa</taxon>
        <taxon>Platyhelminthes</taxon>
        <taxon>Trematoda</taxon>
        <taxon>Digenea</taxon>
        <taxon>Plagiorchiida</taxon>
        <taxon>Echinostomata</taxon>
        <taxon>Echinostomatoidea</taxon>
        <taxon>Fasciolidae</taxon>
        <taxon>Fasciolopsis</taxon>
    </lineage>
</organism>
<keyword evidence="9" id="KW-1185">Reference proteome</keyword>
<evidence type="ECO:0000256" key="6">
    <source>
        <dbReference type="PROSITE-ProRule" id="PRU00221"/>
    </source>
</evidence>
<keyword evidence="3 6" id="KW-0853">WD repeat</keyword>
<reference evidence="8" key="1">
    <citation type="submission" date="2019-05" db="EMBL/GenBank/DDBJ databases">
        <title>Annotation for the trematode Fasciolopsis buski.</title>
        <authorList>
            <person name="Choi Y.-J."/>
        </authorList>
    </citation>
    <scope>NUCLEOTIDE SEQUENCE</scope>
    <source>
        <strain evidence="8">HT</strain>
        <tissue evidence="8">Whole worm</tissue>
    </source>
</reference>
<proteinExistence type="predicted"/>
<accession>A0A8E0RTL9</accession>
<keyword evidence="2" id="KW-0698">rRNA processing</keyword>
<sequence length="503" mass="56100">THLPTRFHRKRAEIFNKKVRQACRQAAKGALLETTPTGFLEKTNEERVDQESIVSVVDIGSATKRFDLKFPGGPFTIDYSRNGRFLAYCGKSGSIGAFDWLMKKPLFEVNVSHACKDIKFLHQETLIAVAEPDATSIYDNQGLEIHCLKQLHRVIRLEFLPYHFLLVASAQNGYLYYLDCTTGTVVANIPTYMGRLGVLCQNPTNGVIITGHNTGVVSMWIPTEQSPVVKLFGHHNGLTSAACDRTGKYLATCALDRKLKVWDLRSAYDPLSEIQLPISANTIAYSQRGLLAIGAGNTVQVLQDPQLGLVNPSWDDAETLCQRTTVASGVNRPVLQGAYLSHYAVRPVSRVQFCPYEDVLGIGTSGGISSILCPGSAEANYDALEENPFANKRYRQEREVKRLLDKLGEAFKTPMPEVKRNKKKGRSKPALVEAKKQNIRFERKMFGIMNVLGVKKPDTKEKMNRTPQKSVEFSRSSDALVVRRKLAKKRLRSALDVLIPSKE</sequence>
<gene>
    <name evidence="8" type="ORF">FBUS_05396</name>
</gene>
<feature type="domain" description="BING4 C-terminal" evidence="7">
    <location>
        <begin position="338"/>
        <end position="416"/>
    </location>
</feature>
<dbReference type="PROSITE" id="PS00678">
    <property type="entry name" value="WD_REPEATS_1"/>
    <property type="match status" value="1"/>
</dbReference>
<dbReference type="Pfam" id="PF08149">
    <property type="entry name" value="BING4CT"/>
    <property type="match status" value="1"/>
</dbReference>
<dbReference type="InterPro" id="IPR015943">
    <property type="entry name" value="WD40/YVTN_repeat-like_dom_sf"/>
</dbReference>
<protein>
    <submittedName>
        <fullName evidence="8">Small nucleolar ribonucleoprotein complex subunit</fullName>
    </submittedName>
</protein>
<dbReference type="InterPro" id="IPR012952">
    <property type="entry name" value="BING4_C_dom"/>
</dbReference>
<dbReference type="SUPFAM" id="SSF50978">
    <property type="entry name" value="WD40 repeat-like"/>
    <property type="match status" value="1"/>
</dbReference>
<dbReference type="GO" id="GO:0000462">
    <property type="term" value="P:maturation of SSU-rRNA from tricistronic rRNA transcript (SSU-rRNA, 5.8S rRNA, LSU-rRNA)"/>
    <property type="evidence" value="ECO:0007669"/>
    <property type="project" value="TreeGrafter"/>
</dbReference>
<dbReference type="PANTHER" id="PTHR14085">
    <property type="entry name" value="WD-REPEAT PROTEIN BING4"/>
    <property type="match status" value="1"/>
</dbReference>